<dbReference type="Proteomes" id="UP000554054">
    <property type="component" value="Unassembled WGS sequence"/>
</dbReference>
<evidence type="ECO:0000313" key="1">
    <source>
        <dbReference type="EMBL" id="NYF98595.1"/>
    </source>
</evidence>
<dbReference type="AlphaFoldDB" id="A0A852VXV7"/>
<reference evidence="1 2" key="1">
    <citation type="submission" date="2020-07" db="EMBL/GenBank/DDBJ databases">
        <title>Sequencing the genomes of 1000 actinobacteria strains.</title>
        <authorList>
            <person name="Klenk H.-P."/>
        </authorList>
    </citation>
    <scope>NUCLEOTIDE SEQUENCE [LARGE SCALE GENOMIC DNA]</scope>
    <source>
        <strain evidence="1 2">DSM 26154</strain>
    </source>
</reference>
<proteinExistence type="predicted"/>
<accession>A0A852VXV7</accession>
<comment type="caution">
    <text evidence="1">The sequence shown here is derived from an EMBL/GenBank/DDBJ whole genome shotgun (WGS) entry which is preliminary data.</text>
</comment>
<sequence>MLSFGVTLGVAAVLINHVLDYPGADPSTPVPAFAFGVLLDTIVTSSILVPAIVADVGDRIWWPGDCRMAADEREPEVRDQSRSVS</sequence>
<organism evidence="1 2">
    <name type="scientific">Janibacter cremeus</name>
    <dbReference type="NCBI Taxonomy" id="1285192"/>
    <lineage>
        <taxon>Bacteria</taxon>
        <taxon>Bacillati</taxon>
        <taxon>Actinomycetota</taxon>
        <taxon>Actinomycetes</taxon>
        <taxon>Micrococcales</taxon>
        <taxon>Intrasporangiaceae</taxon>
        <taxon>Janibacter</taxon>
    </lineage>
</organism>
<dbReference type="EMBL" id="JACCAE010000001">
    <property type="protein sequence ID" value="NYF98595.1"/>
    <property type="molecule type" value="Genomic_DNA"/>
</dbReference>
<name>A0A852VXV7_9MICO</name>
<dbReference type="RefSeq" id="WP_221935301.1">
    <property type="nucleotide sequence ID" value="NZ_JACCAE010000001.1"/>
</dbReference>
<keyword evidence="2" id="KW-1185">Reference proteome</keyword>
<evidence type="ECO:0000313" key="2">
    <source>
        <dbReference type="Proteomes" id="UP000554054"/>
    </source>
</evidence>
<gene>
    <name evidence="1" type="ORF">BJY20_001987</name>
</gene>
<protein>
    <submittedName>
        <fullName evidence="1">Putative membrane protein YdfJ with MMPL/SSD domain</fullName>
    </submittedName>
</protein>